<feature type="transmembrane region" description="Helical" evidence="8">
    <location>
        <begin position="379"/>
        <end position="403"/>
    </location>
</feature>
<keyword evidence="2" id="KW-1003">Cell membrane</keyword>
<dbReference type="GO" id="GO:0051607">
    <property type="term" value="P:defense response to virus"/>
    <property type="evidence" value="ECO:0007669"/>
    <property type="project" value="UniProtKB-KW"/>
</dbReference>
<feature type="domain" description="HD/PDEase" evidence="9">
    <location>
        <begin position="28"/>
        <end position="143"/>
    </location>
</feature>
<dbReference type="AlphaFoldDB" id="A0A5B8UKR8"/>
<evidence type="ECO:0000313" key="10">
    <source>
        <dbReference type="EMBL" id="QEC57148.1"/>
    </source>
</evidence>
<evidence type="ECO:0000256" key="7">
    <source>
        <dbReference type="ARBA" id="ARBA00023136"/>
    </source>
</evidence>
<dbReference type="CDD" id="cd00077">
    <property type="entry name" value="HDc"/>
    <property type="match status" value="1"/>
</dbReference>
<protein>
    <submittedName>
        <fullName evidence="10">HD domain-containing protein</fullName>
    </submittedName>
</protein>
<dbReference type="Proteomes" id="UP000321204">
    <property type="component" value="Chromosome"/>
</dbReference>
<dbReference type="RefSeq" id="WP_146789138.1">
    <property type="nucleotide sequence ID" value="NZ_BAABIO010000003.1"/>
</dbReference>
<keyword evidence="11" id="KW-1185">Reference proteome</keyword>
<keyword evidence="4" id="KW-0547">Nucleotide-binding</keyword>
<feature type="transmembrane region" description="Helical" evidence="8">
    <location>
        <begin position="287"/>
        <end position="307"/>
    </location>
</feature>
<reference evidence="10 11" key="1">
    <citation type="journal article" date="2015" name="Int. J. Syst. Evol. Microbiol.">
        <title>Flavisolibacter ginsenosidimutans sp. nov., with ginsenoside-converting activity isolated from soil used for cultivating ginseng.</title>
        <authorList>
            <person name="Zhao Y."/>
            <person name="Liu Q."/>
            <person name="Kang M.S."/>
            <person name="Jin F."/>
            <person name="Yu H."/>
            <person name="Im W.T."/>
        </authorList>
    </citation>
    <scope>NUCLEOTIDE SEQUENCE [LARGE SCALE GENOMIC DNA]</scope>
    <source>
        <strain evidence="10 11">Gsoil 636</strain>
    </source>
</reference>
<evidence type="ECO:0000256" key="1">
    <source>
        <dbReference type="ARBA" id="ARBA00004236"/>
    </source>
</evidence>
<organism evidence="10 11">
    <name type="scientific">Flavisolibacter ginsenosidimutans</name>
    <dbReference type="NCBI Taxonomy" id="661481"/>
    <lineage>
        <taxon>Bacteria</taxon>
        <taxon>Pseudomonadati</taxon>
        <taxon>Bacteroidota</taxon>
        <taxon>Chitinophagia</taxon>
        <taxon>Chitinophagales</taxon>
        <taxon>Chitinophagaceae</taxon>
        <taxon>Flavisolibacter</taxon>
    </lineage>
</organism>
<dbReference type="InterPro" id="IPR006674">
    <property type="entry name" value="HD_domain"/>
</dbReference>
<evidence type="ECO:0000256" key="2">
    <source>
        <dbReference type="ARBA" id="ARBA00022475"/>
    </source>
</evidence>
<keyword evidence="5 8" id="KW-1133">Transmembrane helix</keyword>
<sequence>MNETNSQLLAAVRAYVTDIFQHKVPPVFVFHSLEHTEDVVEGCSHMADYYSLADEDRLVLLLAAWFHDTGFQSGQAEGHEEVSVQTATHFLQSKGVDETTVQRVASCIQATRMPQSPVSLVEKILCDADLYHLATDDFKARNELLKQERESLLGRKIDKQEWRKNNLQFLSRHQYFTDYGREVLAQKKAENVALLQKKKQQKKIAEEEEKVQAFPYITGSGKSQKADKETERGVQTMFRTVSHNHMQLSSMADSKAHIMITVNSGILAVSVGYLVPRIQYPEFSSYIIPTGILMLTCLVSVTCSILATRPSVNRGMFTEEDIRNKKTNLLFFGNFHKMQLSDYQWGMNQMIRDREYLYDTMIMDVYYLGVVLAKKYRYLRIAYTVFMVGLIAAVIAYGIAALLPDSAQAAAKAGSVIDY</sequence>
<dbReference type="Pfam" id="PF01966">
    <property type="entry name" value="HD"/>
    <property type="match status" value="1"/>
</dbReference>
<dbReference type="SUPFAM" id="SSF109604">
    <property type="entry name" value="HD-domain/PDEase-like"/>
    <property type="match status" value="1"/>
</dbReference>
<evidence type="ECO:0000256" key="5">
    <source>
        <dbReference type="ARBA" id="ARBA00022989"/>
    </source>
</evidence>
<dbReference type="OrthoDB" id="5728337at2"/>
<evidence type="ECO:0000313" key="11">
    <source>
        <dbReference type="Proteomes" id="UP000321204"/>
    </source>
</evidence>
<dbReference type="GO" id="GO:0000166">
    <property type="term" value="F:nucleotide binding"/>
    <property type="evidence" value="ECO:0007669"/>
    <property type="project" value="UniProtKB-KW"/>
</dbReference>
<dbReference type="SMART" id="SM00471">
    <property type="entry name" value="HDc"/>
    <property type="match status" value="1"/>
</dbReference>
<name>A0A5B8UKR8_9BACT</name>
<feature type="transmembrane region" description="Helical" evidence="8">
    <location>
        <begin position="256"/>
        <end position="275"/>
    </location>
</feature>
<proteinExistence type="predicted"/>
<evidence type="ECO:0000256" key="3">
    <source>
        <dbReference type="ARBA" id="ARBA00022692"/>
    </source>
</evidence>
<dbReference type="InterPro" id="IPR043760">
    <property type="entry name" value="PycTM_dom"/>
</dbReference>
<dbReference type="KEGG" id="fgg:FSB75_14975"/>
<keyword evidence="7 8" id="KW-0472">Membrane</keyword>
<dbReference type="Gene3D" id="1.10.3210.10">
    <property type="entry name" value="Hypothetical protein af1432"/>
    <property type="match status" value="1"/>
</dbReference>
<evidence type="ECO:0000259" key="9">
    <source>
        <dbReference type="SMART" id="SM00471"/>
    </source>
</evidence>
<keyword evidence="6" id="KW-0051">Antiviral defense</keyword>
<accession>A0A5B8UKR8</accession>
<dbReference type="GO" id="GO:0005886">
    <property type="term" value="C:plasma membrane"/>
    <property type="evidence" value="ECO:0007669"/>
    <property type="project" value="UniProtKB-SubCell"/>
</dbReference>
<dbReference type="InterPro" id="IPR003607">
    <property type="entry name" value="HD/PDEase_dom"/>
</dbReference>
<dbReference type="Pfam" id="PF18967">
    <property type="entry name" value="PycTM"/>
    <property type="match status" value="1"/>
</dbReference>
<evidence type="ECO:0000256" key="4">
    <source>
        <dbReference type="ARBA" id="ARBA00022741"/>
    </source>
</evidence>
<dbReference type="EMBL" id="CP042433">
    <property type="protein sequence ID" value="QEC57148.1"/>
    <property type="molecule type" value="Genomic_DNA"/>
</dbReference>
<comment type="subcellular location">
    <subcellularLocation>
        <location evidence="1">Cell membrane</location>
    </subcellularLocation>
</comment>
<evidence type="ECO:0000256" key="8">
    <source>
        <dbReference type="SAM" id="Phobius"/>
    </source>
</evidence>
<evidence type="ECO:0000256" key="6">
    <source>
        <dbReference type="ARBA" id="ARBA00023118"/>
    </source>
</evidence>
<gene>
    <name evidence="10" type="ORF">FSB75_14975</name>
</gene>
<keyword evidence="3 8" id="KW-0812">Transmembrane</keyword>